<sequence length="365" mass="39648">MGMMTVNSNNNNNNNNIDNINNNHGSGVSITPTSLAASLTSQAEASHAASPNHTVQSVANKEALPARMATENVSCQQAAAIANDDWHDASGDITAIAAVAVECERLLAAATAEDEIAYDNNKCVAKCEIGTDEGVESTNAARNTAVSDNYSANETRPYFLPKNTAKGDHNHDTDYSADDLDCGSDVEVLYSNTGMRSPAQLGYTTSFASYDSHVHQLTRNKRRDSHATLKRLRQQQDEQSQQLLRRFSSQQNASSLKLSASNASICSSNTSTCPAYSIGEPLYQSVAFTDYAATDGGAIEALAVEGSTDESVLRYSFKGYPPELYSPRKEFIYTRPLVEKQVSCLNHRRPHIFVNTYLQINPSQL</sequence>
<evidence type="ECO:0000256" key="1">
    <source>
        <dbReference type="SAM" id="MobiDB-lite"/>
    </source>
</evidence>
<evidence type="ECO:0000313" key="2">
    <source>
        <dbReference type="EMBL" id="JAB95228.1"/>
    </source>
</evidence>
<name>W8BE08_CERCA</name>
<reference evidence="2" key="1">
    <citation type="submission" date="2013-07" db="EMBL/GenBank/DDBJ databases">
        <authorList>
            <person name="Geib S."/>
        </authorList>
    </citation>
    <scope>NUCLEOTIDE SEQUENCE</scope>
</reference>
<feature type="compositionally biased region" description="Low complexity" evidence="1">
    <location>
        <begin position="7"/>
        <end position="23"/>
    </location>
</feature>
<dbReference type="AlphaFoldDB" id="W8BE08"/>
<protein>
    <submittedName>
        <fullName evidence="2">Uncharacterized protein</fullName>
    </submittedName>
</protein>
<organism evidence="2">
    <name type="scientific">Ceratitis capitata</name>
    <name type="common">Mediterranean fruit fly</name>
    <name type="synonym">Tephritis capitata</name>
    <dbReference type="NCBI Taxonomy" id="7213"/>
    <lineage>
        <taxon>Eukaryota</taxon>
        <taxon>Metazoa</taxon>
        <taxon>Ecdysozoa</taxon>
        <taxon>Arthropoda</taxon>
        <taxon>Hexapoda</taxon>
        <taxon>Insecta</taxon>
        <taxon>Pterygota</taxon>
        <taxon>Neoptera</taxon>
        <taxon>Endopterygota</taxon>
        <taxon>Diptera</taxon>
        <taxon>Brachycera</taxon>
        <taxon>Muscomorpha</taxon>
        <taxon>Tephritoidea</taxon>
        <taxon>Tephritidae</taxon>
        <taxon>Ceratitis</taxon>
        <taxon>Ceratitis</taxon>
    </lineage>
</organism>
<accession>W8BE08</accession>
<dbReference type="EMBL" id="GAMC01011327">
    <property type="protein sequence ID" value="JAB95228.1"/>
    <property type="molecule type" value="mRNA"/>
</dbReference>
<proteinExistence type="evidence at transcript level"/>
<reference evidence="2" key="2">
    <citation type="journal article" date="2014" name="BMC Genomics">
        <title>A genomic perspective to assessing quality of mass-reared SIT flies used in Mediterranean fruit fly (Ceratitis capitata) eradication in California.</title>
        <authorList>
            <person name="Calla B."/>
            <person name="Hall B."/>
            <person name="Hou S."/>
            <person name="Geib S.M."/>
        </authorList>
    </citation>
    <scope>NUCLEOTIDE SEQUENCE</scope>
</reference>
<feature type="region of interest" description="Disordered" evidence="1">
    <location>
        <begin position="1"/>
        <end position="25"/>
    </location>
</feature>
<dbReference type="OrthoDB" id="5855429at2759"/>